<dbReference type="PANTHER" id="PTHR39087">
    <property type="entry name" value="UPF0104 MEMBRANE PROTEIN MJ1595"/>
    <property type="match status" value="1"/>
</dbReference>
<feature type="transmembrane region" description="Helical" evidence="7">
    <location>
        <begin position="120"/>
        <end position="145"/>
    </location>
</feature>
<evidence type="ECO:0000313" key="9">
    <source>
        <dbReference type="Proteomes" id="UP000199114"/>
    </source>
</evidence>
<evidence type="ECO:0000256" key="7">
    <source>
        <dbReference type="SAM" id="Phobius"/>
    </source>
</evidence>
<dbReference type="EMBL" id="FOFD01000004">
    <property type="protein sequence ID" value="SER27515.1"/>
    <property type="molecule type" value="Genomic_DNA"/>
</dbReference>
<reference evidence="9" key="1">
    <citation type="submission" date="2016-10" db="EMBL/GenBank/DDBJ databases">
        <authorList>
            <person name="Varghese N."/>
            <person name="Submissions S."/>
        </authorList>
    </citation>
    <scope>NUCLEOTIDE SEQUENCE [LARGE SCALE GENOMIC DNA]</scope>
    <source>
        <strain evidence="9">DSM 25055</strain>
    </source>
</reference>
<dbReference type="Pfam" id="PF03706">
    <property type="entry name" value="LPG_synthase_TM"/>
    <property type="match status" value="1"/>
</dbReference>
<dbReference type="Proteomes" id="UP000199114">
    <property type="component" value="Unassembled WGS sequence"/>
</dbReference>
<evidence type="ECO:0008006" key="10">
    <source>
        <dbReference type="Google" id="ProtNLM"/>
    </source>
</evidence>
<evidence type="ECO:0000256" key="6">
    <source>
        <dbReference type="ARBA" id="ARBA00023136"/>
    </source>
</evidence>
<accession>A0A1H9MVS1</accession>
<dbReference type="RefSeq" id="WP_090619684.1">
    <property type="nucleotide sequence ID" value="NZ_FOFD01000004.1"/>
</dbReference>
<dbReference type="GO" id="GO:0005886">
    <property type="term" value="C:plasma membrane"/>
    <property type="evidence" value="ECO:0007669"/>
    <property type="project" value="UniProtKB-SubCell"/>
</dbReference>
<dbReference type="AlphaFoldDB" id="A0A1H9MVS1"/>
<dbReference type="InterPro" id="IPR022791">
    <property type="entry name" value="L-PG_synthase/AglD"/>
</dbReference>
<evidence type="ECO:0000256" key="5">
    <source>
        <dbReference type="ARBA" id="ARBA00022989"/>
    </source>
</evidence>
<gene>
    <name evidence="8" type="ORF">SAMN04489841_3508</name>
</gene>
<feature type="transmembrane region" description="Helical" evidence="7">
    <location>
        <begin position="285"/>
        <end position="305"/>
    </location>
</feature>
<dbReference type="STRING" id="1186196.SAMN04489841_3508"/>
<dbReference type="PANTHER" id="PTHR39087:SF2">
    <property type="entry name" value="UPF0104 MEMBRANE PROTEIN MJ1595"/>
    <property type="match status" value="1"/>
</dbReference>
<proteinExistence type="inferred from homology"/>
<feature type="transmembrane region" description="Helical" evidence="7">
    <location>
        <begin position="244"/>
        <end position="265"/>
    </location>
</feature>
<dbReference type="OrthoDB" id="351177at2157"/>
<feature type="transmembrane region" description="Helical" evidence="7">
    <location>
        <begin position="219"/>
        <end position="237"/>
    </location>
</feature>
<evidence type="ECO:0000256" key="1">
    <source>
        <dbReference type="ARBA" id="ARBA00004651"/>
    </source>
</evidence>
<keyword evidence="5 7" id="KW-1133">Transmembrane helix</keyword>
<sequence>MVRGSPSGRKLRQALSFVFGSVIIALLVWYTGYREFVTALNSASLPLILLGVIIYLLSWPVRIIQMYVCLLVLRSKLGARDLFEINIAGYAINVILPAKIGDVARAVYLTQEGVPIDRAVATITYIRIADLAGVTCLALFTASFIETALFPSWLQRTFIGVVALLMMVLTFAIISRYADGTVTLTTTWTRMIGLIESRLFHNIVHIGGQITVEFDRLVFSPYSLFTTAITSVIIWILEALTAYVIALSLGFHTPVITIVFAVSVANMTNVLPLTPGSLGVYEAAFTASLGLFGLTTGAVVAVALLEHALKNLFLVAVGIPIATQRGTGVVLEW</sequence>
<evidence type="ECO:0000256" key="3">
    <source>
        <dbReference type="ARBA" id="ARBA00022475"/>
    </source>
</evidence>
<keyword evidence="6 7" id="KW-0472">Membrane</keyword>
<feature type="transmembrane region" description="Helical" evidence="7">
    <location>
        <begin position="12"/>
        <end position="31"/>
    </location>
</feature>
<comment type="subcellular location">
    <subcellularLocation>
        <location evidence="1">Cell membrane</location>
        <topology evidence="1">Multi-pass membrane protein</topology>
    </subcellularLocation>
</comment>
<organism evidence="8 9">
    <name type="scientific">Natrinema salaciae</name>
    <dbReference type="NCBI Taxonomy" id="1186196"/>
    <lineage>
        <taxon>Archaea</taxon>
        <taxon>Methanobacteriati</taxon>
        <taxon>Methanobacteriota</taxon>
        <taxon>Stenosarchaea group</taxon>
        <taxon>Halobacteria</taxon>
        <taxon>Halobacteriales</taxon>
        <taxon>Natrialbaceae</taxon>
        <taxon>Natrinema</taxon>
    </lineage>
</organism>
<comment type="similarity">
    <text evidence="2">Belongs to the UPF0104 family.</text>
</comment>
<feature type="transmembrane region" description="Helical" evidence="7">
    <location>
        <begin position="157"/>
        <end position="178"/>
    </location>
</feature>
<evidence type="ECO:0000256" key="4">
    <source>
        <dbReference type="ARBA" id="ARBA00022692"/>
    </source>
</evidence>
<keyword evidence="9" id="KW-1185">Reference proteome</keyword>
<dbReference type="NCBIfam" id="TIGR00374">
    <property type="entry name" value="flippase-like domain"/>
    <property type="match status" value="1"/>
</dbReference>
<evidence type="ECO:0000313" key="8">
    <source>
        <dbReference type="EMBL" id="SER27515.1"/>
    </source>
</evidence>
<protein>
    <recommendedName>
        <fullName evidence="10">Lysylphosphatidylglycerol synthase TM region</fullName>
    </recommendedName>
</protein>
<name>A0A1H9MVS1_9EURY</name>
<keyword evidence="3" id="KW-1003">Cell membrane</keyword>
<feature type="transmembrane region" description="Helical" evidence="7">
    <location>
        <begin position="43"/>
        <end position="61"/>
    </location>
</feature>
<evidence type="ECO:0000256" key="2">
    <source>
        <dbReference type="ARBA" id="ARBA00011061"/>
    </source>
</evidence>
<feature type="transmembrane region" description="Helical" evidence="7">
    <location>
        <begin position="82"/>
        <end position="100"/>
    </location>
</feature>
<keyword evidence="4 7" id="KW-0812">Transmembrane</keyword>